<dbReference type="Gene3D" id="3.30.720.120">
    <property type="match status" value="1"/>
</dbReference>
<evidence type="ECO:0000313" key="2">
    <source>
        <dbReference type="EMBL" id="WOB44643.1"/>
    </source>
</evidence>
<feature type="domain" description="VOC" evidence="1">
    <location>
        <begin position="9"/>
        <end position="134"/>
    </location>
</feature>
<accession>A0AA96YA45</accession>
<dbReference type="AlphaFoldDB" id="A0AA96YA45"/>
<dbReference type="SUPFAM" id="SSF54593">
    <property type="entry name" value="Glyoxalase/Bleomycin resistance protein/Dihydroxybiphenyl dioxygenase"/>
    <property type="match status" value="1"/>
</dbReference>
<protein>
    <submittedName>
        <fullName evidence="2">VOC family protein</fullName>
    </submittedName>
</protein>
<dbReference type="RefSeq" id="WP_316787753.1">
    <property type="nucleotide sequence ID" value="NZ_CP053540.1"/>
</dbReference>
<organism evidence="2">
    <name type="scientific">Thermoleptolyngbya oregonensis NK1-22</name>
    <dbReference type="NCBI Taxonomy" id="2547457"/>
    <lineage>
        <taxon>Bacteria</taxon>
        <taxon>Bacillati</taxon>
        <taxon>Cyanobacteriota</taxon>
        <taxon>Cyanophyceae</taxon>
        <taxon>Oculatellales</taxon>
        <taxon>Oculatellaceae</taxon>
        <taxon>Thermoleptolyngbya</taxon>
    </lineage>
</organism>
<dbReference type="InterPro" id="IPR029068">
    <property type="entry name" value="Glyas_Bleomycin-R_OHBP_Dase"/>
</dbReference>
<dbReference type="KEGG" id="tog:HNI00_16920"/>
<evidence type="ECO:0000259" key="1">
    <source>
        <dbReference type="PROSITE" id="PS51819"/>
    </source>
</evidence>
<dbReference type="CDD" id="cd07246">
    <property type="entry name" value="VOC_like"/>
    <property type="match status" value="1"/>
</dbReference>
<gene>
    <name evidence="2" type="ORF">HNI00_16920</name>
</gene>
<dbReference type="PROSITE" id="PS51819">
    <property type="entry name" value="VOC"/>
    <property type="match status" value="1"/>
</dbReference>
<dbReference type="InterPro" id="IPR004360">
    <property type="entry name" value="Glyas_Fos-R_dOase_dom"/>
</dbReference>
<dbReference type="PANTHER" id="PTHR34109">
    <property type="entry name" value="BNAUNNG04460D PROTEIN-RELATED"/>
    <property type="match status" value="1"/>
</dbReference>
<dbReference type="Pfam" id="PF00903">
    <property type="entry name" value="Glyoxalase"/>
    <property type="match status" value="1"/>
</dbReference>
<dbReference type="InterPro" id="IPR037523">
    <property type="entry name" value="VOC_core"/>
</dbReference>
<proteinExistence type="predicted"/>
<dbReference type="PANTHER" id="PTHR34109:SF1">
    <property type="entry name" value="VOC DOMAIN-CONTAINING PROTEIN"/>
    <property type="match status" value="1"/>
</dbReference>
<dbReference type="EMBL" id="CP053540">
    <property type="protein sequence ID" value="WOB44643.1"/>
    <property type="molecule type" value="Genomic_DNA"/>
</dbReference>
<name>A0AA96YA45_9CYAN</name>
<reference evidence="2" key="1">
    <citation type="submission" date="2020-05" db="EMBL/GenBank/DDBJ databases">
        <authorList>
            <person name="Zhu T."/>
            <person name="Keshari N."/>
            <person name="Lu X."/>
        </authorList>
    </citation>
    <scope>NUCLEOTIDE SEQUENCE</scope>
    <source>
        <strain evidence="2">NK1-22</strain>
    </source>
</reference>
<dbReference type="Gene3D" id="3.30.720.110">
    <property type="match status" value="1"/>
</dbReference>
<sequence>MAVKPIPDGYPAVTPYLIVHDAAGAIAFYEQAFGATELMRLADPSGKLAHAEIKIGNSPIMLSDEFPEMDYRSAQAIGGTPVSLMVYVEDVDSLFNRAIAAGATEIRPVENQFYGDRAGTLADPFGHVWTLATHVEDVSMEEVNARFSAMV</sequence>